<keyword evidence="3" id="KW-1003">Cell membrane</keyword>
<name>A0A103R322_9BURK</name>
<feature type="transmembrane region" description="Helical" evidence="7">
    <location>
        <begin position="46"/>
        <end position="67"/>
    </location>
</feature>
<accession>A0A103R322</accession>
<dbReference type="InterPro" id="IPR051907">
    <property type="entry name" value="DoxX-like_oxidoreductase"/>
</dbReference>
<sequence length="146" mass="15566">MTRPVDSGVIFFARLALAALFLWGGVMKLLGYGDLVSYLRGLNVPFPTYVAPVVVAIEGLGALLLIVGYKVRPLALLMAFYTLATAVVGHNFWDATNPAVQHEMVVHFWKNVAIAGGFLLLFVTGAGGVSIDGVRRPASSYGSGLR</sequence>
<comment type="subcellular location">
    <subcellularLocation>
        <location evidence="1">Cell membrane</location>
        <topology evidence="1">Multi-pass membrane protein</topology>
    </subcellularLocation>
</comment>
<dbReference type="GO" id="GO:0005886">
    <property type="term" value="C:plasma membrane"/>
    <property type="evidence" value="ECO:0007669"/>
    <property type="project" value="UniProtKB-SubCell"/>
</dbReference>
<dbReference type="EMBL" id="LOXM01000208">
    <property type="protein sequence ID" value="KVG60298.1"/>
    <property type="molecule type" value="Genomic_DNA"/>
</dbReference>
<protein>
    <submittedName>
        <fullName evidence="8">Quinol oxidase</fullName>
    </submittedName>
</protein>
<dbReference type="PANTHER" id="PTHR33452">
    <property type="entry name" value="OXIDOREDUCTASE CATD-RELATED"/>
    <property type="match status" value="1"/>
</dbReference>
<keyword evidence="6 7" id="KW-0472">Membrane</keyword>
<dbReference type="RefSeq" id="WP_059756357.1">
    <property type="nucleotide sequence ID" value="NZ_CP013416.1"/>
</dbReference>
<dbReference type="OrthoDB" id="9792760at2"/>
<comment type="similarity">
    <text evidence="2">Belongs to the DoxX family.</text>
</comment>
<comment type="caution">
    <text evidence="8">The sequence shown here is derived from an EMBL/GenBank/DDBJ whole genome shotgun (WGS) entry which is preliminary data.</text>
</comment>
<keyword evidence="4 7" id="KW-0812">Transmembrane</keyword>
<evidence type="ECO:0000256" key="6">
    <source>
        <dbReference type="ARBA" id="ARBA00023136"/>
    </source>
</evidence>
<dbReference type="Pfam" id="PF07681">
    <property type="entry name" value="DoxX"/>
    <property type="match status" value="1"/>
</dbReference>
<feature type="transmembrane region" description="Helical" evidence="7">
    <location>
        <begin position="74"/>
        <end position="93"/>
    </location>
</feature>
<feature type="transmembrane region" description="Helical" evidence="7">
    <location>
        <begin position="7"/>
        <end position="26"/>
    </location>
</feature>
<evidence type="ECO:0000256" key="5">
    <source>
        <dbReference type="ARBA" id="ARBA00022989"/>
    </source>
</evidence>
<dbReference type="AlphaFoldDB" id="A0A103R322"/>
<evidence type="ECO:0000256" key="7">
    <source>
        <dbReference type="SAM" id="Phobius"/>
    </source>
</evidence>
<gene>
    <name evidence="8" type="ORF">WJ33_33180</name>
</gene>
<reference evidence="8 9" key="1">
    <citation type="submission" date="2015-11" db="EMBL/GenBank/DDBJ databases">
        <title>Expanding the genomic diversity of Burkholderia species for the development of highly accurate diagnostics.</title>
        <authorList>
            <person name="Sahl J."/>
            <person name="Keim P."/>
            <person name="Wagner D."/>
        </authorList>
    </citation>
    <scope>NUCLEOTIDE SEQUENCE [LARGE SCALE GENOMIC DNA]</scope>
    <source>
        <strain evidence="8 9">MSMB2036</strain>
    </source>
</reference>
<dbReference type="Proteomes" id="UP000064029">
    <property type="component" value="Unassembled WGS sequence"/>
</dbReference>
<evidence type="ECO:0000256" key="4">
    <source>
        <dbReference type="ARBA" id="ARBA00022692"/>
    </source>
</evidence>
<feature type="transmembrane region" description="Helical" evidence="7">
    <location>
        <begin position="113"/>
        <end position="131"/>
    </location>
</feature>
<evidence type="ECO:0000256" key="1">
    <source>
        <dbReference type="ARBA" id="ARBA00004651"/>
    </source>
</evidence>
<proteinExistence type="inferred from homology"/>
<organism evidence="8 9">
    <name type="scientific">Burkholderia ubonensis</name>
    <dbReference type="NCBI Taxonomy" id="101571"/>
    <lineage>
        <taxon>Bacteria</taxon>
        <taxon>Pseudomonadati</taxon>
        <taxon>Pseudomonadota</taxon>
        <taxon>Betaproteobacteria</taxon>
        <taxon>Burkholderiales</taxon>
        <taxon>Burkholderiaceae</taxon>
        <taxon>Burkholderia</taxon>
        <taxon>Burkholderia cepacia complex</taxon>
    </lineage>
</organism>
<dbReference type="PANTHER" id="PTHR33452:SF1">
    <property type="entry name" value="INNER MEMBRANE PROTEIN YPHA-RELATED"/>
    <property type="match status" value="1"/>
</dbReference>
<keyword evidence="5 7" id="KW-1133">Transmembrane helix</keyword>
<dbReference type="InterPro" id="IPR032808">
    <property type="entry name" value="DoxX"/>
</dbReference>
<evidence type="ECO:0000256" key="3">
    <source>
        <dbReference type="ARBA" id="ARBA00022475"/>
    </source>
</evidence>
<evidence type="ECO:0000313" key="9">
    <source>
        <dbReference type="Proteomes" id="UP000064029"/>
    </source>
</evidence>
<evidence type="ECO:0000313" key="8">
    <source>
        <dbReference type="EMBL" id="KVG60298.1"/>
    </source>
</evidence>
<evidence type="ECO:0000256" key="2">
    <source>
        <dbReference type="ARBA" id="ARBA00006679"/>
    </source>
</evidence>